<dbReference type="SUPFAM" id="SSF51905">
    <property type="entry name" value="FAD/NAD(P)-binding domain"/>
    <property type="match status" value="1"/>
</dbReference>
<proteinExistence type="inferred from homology"/>
<dbReference type="AlphaFoldDB" id="A0AB34KPF7"/>
<evidence type="ECO:0000256" key="2">
    <source>
        <dbReference type="ARBA" id="ARBA00022630"/>
    </source>
</evidence>
<feature type="domain" description="FAD-binding" evidence="6">
    <location>
        <begin position="7"/>
        <end position="360"/>
    </location>
</feature>
<gene>
    <name evidence="7" type="ORF">WHR41_04670</name>
</gene>
<reference evidence="7 8" key="1">
    <citation type="journal article" date="2020" name="Microbiol. Resour. Announc.">
        <title>Draft Genome Sequence of a Cladosporium Species Isolated from the Mesophotic Ascidian Didemnum maculosum.</title>
        <authorList>
            <person name="Gioti A."/>
            <person name="Siaperas R."/>
            <person name="Nikolaivits E."/>
            <person name="Le Goff G."/>
            <person name="Ouazzani J."/>
            <person name="Kotoulas G."/>
            <person name="Topakas E."/>
        </authorList>
    </citation>
    <scope>NUCLEOTIDE SEQUENCE [LARGE SCALE GENOMIC DNA]</scope>
    <source>
        <strain evidence="7 8">TM138-S3</strain>
    </source>
</reference>
<keyword evidence="3" id="KW-0274">FAD</keyword>
<dbReference type="SUPFAM" id="SSF54373">
    <property type="entry name" value="FAD-linked reductases, C-terminal domain"/>
    <property type="match status" value="1"/>
</dbReference>
<keyword evidence="4" id="KW-0560">Oxidoreductase</keyword>
<dbReference type="Gene3D" id="3.50.50.60">
    <property type="entry name" value="FAD/NAD(P)-binding domain"/>
    <property type="match status" value="1"/>
</dbReference>
<dbReference type="PANTHER" id="PTHR13789">
    <property type="entry name" value="MONOOXYGENASE"/>
    <property type="match status" value="1"/>
</dbReference>
<dbReference type="GeneID" id="96006114"/>
<comment type="caution">
    <text evidence="7">The sequence shown here is derived from an EMBL/GenBank/DDBJ whole genome shotgun (WGS) entry which is preliminary data.</text>
</comment>
<evidence type="ECO:0000259" key="6">
    <source>
        <dbReference type="Pfam" id="PF01494"/>
    </source>
</evidence>
<evidence type="ECO:0000256" key="1">
    <source>
        <dbReference type="ARBA" id="ARBA00007992"/>
    </source>
</evidence>
<name>A0AB34KPF7_9PEZI</name>
<dbReference type="EMBL" id="JAAQHG020000013">
    <property type="protein sequence ID" value="KAL1586665.1"/>
    <property type="molecule type" value="Genomic_DNA"/>
</dbReference>
<keyword evidence="2" id="KW-0285">Flavoprotein</keyword>
<organism evidence="7 8">
    <name type="scientific">Cladosporium halotolerans</name>
    <dbReference type="NCBI Taxonomy" id="1052096"/>
    <lineage>
        <taxon>Eukaryota</taxon>
        <taxon>Fungi</taxon>
        <taxon>Dikarya</taxon>
        <taxon>Ascomycota</taxon>
        <taxon>Pezizomycotina</taxon>
        <taxon>Dothideomycetes</taxon>
        <taxon>Dothideomycetidae</taxon>
        <taxon>Cladosporiales</taxon>
        <taxon>Cladosporiaceae</taxon>
        <taxon>Cladosporium</taxon>
    </lineage>
</organism>
<dbReference type="InterPro" id="IPR002938">
    <property type="entry name" value="FAD-bd"/>
</dbReference>
<keyword evidence="5" id="KW-0503">Monooxygenase</keyword>
<accession>A0AB34KPF7</accession>
<sequence>MTQTPTLKVMICGAGIAGLCAGIALAKQGHQVIILERAQALSPAGAGIHLPPNATLLLKEWNILDKLAGKAVVPAGFVFRRYADSSVLARAAERKKQDGTGTGTPYWSVKRSDYQEVLHEAALEAGCELRLGQKIAGIDEDAPGVELQSGDVVRGDLVVIADGIKSALRQLILPSQDVSAISHPLSTYRAWAPLEALNSDPNVASLLKQPATNIWLGPARHMITYPASNNTILAINGTYPSRNDSAGEWNHAASVAEIQRRFHDFDPVAKAILAHARDCKAWALAEVPRLPRWRSQSGRVVLLGDAAHGMLQFLAQGAAMATEDAGALAESLAGVKGREEVPRAMWIYERSRRWRCERVQAQARRNGDFIHMFDGEEQECRDRKLKGEAREGDWEVDCGPLMDPTFTQWLYGHDTIPHVRKVRAAAEV</sequence>
<protein>
    <recommendedName>
        <fullName evidence="6">FAD-binding domain-containing protein</fullName>
    </recommendedName>
</protein>
<keyword evidence="8" id="KW-1185">Reference proteome</keyword>
<dbReference type="PANTHER" id="PTHR13789:SF309">
    <property type="entry name" value="PUTATIVE (AFU_ORTHOLOGUE AFUA_6G14510)-RELATED"/>
    <property type="match status" value="1"/>
</dbReference>
<evidence type="ECO:0000256" key="5">
    <source>
        <dbReference type="ARBA" id="ARBA00023033"/>
    </source>
</evidence>
<dbReference type="InterPro" id="IPR050493">
    <property type="entry name" value="FAD-dep_Monooxygenase_BioMet"/>
</dbReference>
<dbReference type="Pfam" id="PF01494">
    <property type="entry name" value="FAD_binding_3"/>
    <property type="match status" value="1"/>
</dbReference>
<dbReference type="InterPro" id="IPR036188">
    <property type="entry name" value="FAD/NAD-bd_sf"/>
</dbReference>
<dbReference type="GO" id="GO:0004497">
    <property type="term" value="F:monooxygenase activity"/>
    <property type="evidence" value="ECO:0007669"/>
    <property type="project" value="UniProtKB-KW"/>
</dbReference>
<dbReference type="GO" id="GO:0071949">
    <property type="term" value="F:FAD binding"/>
    <property type="evidence" value="ECO:0007669"/>
    <property type="project" value="InterPro"/>
</dbReference>
<evidence type="ECO:0000256" key="4">
    <source>
        <dbReference type="ARBA" id="ARBA00023002"/>
    </source>
</evidence>
<dbReference type="RefSeq" id="XP_069229770.1">
    <property type="nucleotide sequence ID" value="XM_069373276.1"/>
</dbReference>
<comment type="similarity">
    <text evidence="1">Belongs to the paxM FAD-dependent monooxygenase family.</text>
</comment>
<evidence type="ECO:0000256" key="3">
    <source>
        <dbReference type="ARBA" id="ARBA00022827"/>
    </source>
</evidence>
<dbReference type="Proteomes" id="UP000803884">
    <property type="component" value="Unassembled WGS sequence"/>
</dbReference>
<evidence type="ECO:0000313" key="8">
    <source>
        <dbReference type="Proteomes" id="UP000803884"/>
    </source>
</evidence>
<dbReference type="PRINTS" id="PR00420">
    <property type="entry name" value="RNGMNOXGNASE"/>
</dbReference>
<evidence type="ECO:0000313" key="7">
    <source>
        <dbReference type="EMBL" id="KAL1586665.1"/>
    </source>
</evidence>